<organism evidence="1">
    <name type="scientific">marine metagenome</name>
    <dbReference type="NCBI Taxonomy" id="408172"/>
    <lineage>
        <taxon>unclassified sequences</taxon>
        <taxon>metagenomes</taxon>
        <taxon>ecological metagenomes</taxon>
    </lineage>
</organism>
<reference evidence="1" key="1">
    <citation type="submission" date="2018-05" db="EMBL/GenBank/DDBJ databases">
        <authorList>
            <person name="Lanie J.A."/>
            <person name="Ng W.-L."/>
            <person name="Kazmierczak K.M."/>
            <person name="Andrzejewski T.M."/>
            <person name="Davidsen T.M."/>
            <person name="Wayne K.J."/>
            <person name="Tettelin H."/>
            <person name="Glass J.I."/>
            <person name="Rusch D."/>
            <person name="Podicherti R."/>
            <person name="Tsui H.-C.T."/>
            <person name="Winkler M.E."/>
        </authorList>
    </citation>
    <scope>NUCLEOTIDE SEQUENCE</scope>
</reference>
<dbReference type="InterPro" id="IPR029032">
    <property type="entry name" value="AhpD-like"/>
</dbReference>
<gene>
    <name evidence="1" type="ORF">METZ01_LOCUS369837</name>
</gene>
<evidence type="ECO:0000313" key="1">
    <source>
        <dbReference type="EMBL" id="SVD16983.1"/>
    </source>
</evidence>
<name>A0A382T4Q5_9ZZZZ</name>
<dbReference type="EMBL" id="UINC01133827">
    <property type="protein sequence ID" value="SVD16983.1"/>
    <property type="molecule type" value="Genomic_DNA"/>
</dbReference>
<protein>
    <recommendedName>
        <fullName evidence="2">Peroxidase</fullName>
    </recommendedName>
</protein>
<dbReference type="Gene3D" id="1.20.1290.10">
    <property type="entry name" value="AhpD-like"/>
    <property type="match status" value="1"/>
</dbReference>
<accession>A0A382T4Q5</accession>
<dbReference type="SUPFAM" id="SSF69118">
    <property type="entry name" value="AhpD-like"/>
    <property type="match status" value="1"/>
</dbReference>
<sequence length="65" mass="7074">MLGYAIRLTTAPGEVAESDIDALRTVGFSDRDILDIAEVTAYYAYANRIADGLGITTEPWIPDKP</sequence>
<proteinExistence type="predicted"/>
<dbReference type="AlphaFoldDB" id="A0A382T4Q5"/>
<evidence type="ECO:0008006" key="2">
    <source>
        <dbReference type="Google" id="ProtNLM"/>
    </source>
</evidence>